<proteinExistence type="predicted"/>
<gene>
    <name evidence="1" type="ORF">BRAA04T17912Z</name>
</gene>
<accession>A0A3P6CIM9</accession>
<name>A0A3P6CIM9_BRACM</name>
<evidence type="ECO:0000313" key="1">
    <source>
        <dbReference type="EMBL" id="VDD14340.1"/>
    </source>
</evidence>
<protein>
    <submittedName>
        <fullName evidence="1">Uncharacterized protein</fullName>
    </submittedName>
</protein>
<organism evidence="1">
    <name type="scientific">Brassica campestris</name>
    <name type="common">Field mustard</name>
    <dbReference type="NCBI Taxonomy" id="3711"/>
    <lineage>
        <taxon>Eukaryota</taxon>
        <taxon>Viridiplantae</taxon>
        <taxon>Streptophyta</taxon>
        <taxon>Embryophyta</taxon>
        <taxon>Tracheophyta</taxon>
        <taxon>Spermatophyta</taxon>
        <taxon>Magnoliopsida</taxon>
        <taxon>eudicotyledons</taxon>
        <taxon>Gunneridae</taxon>
        <taxon>Pentapetalae</taxon>
        <taxon>rosids</taxon>
        <taxon>malvids</taxon>
        <taxon>Brassicales</taxon>
        <taxon>Brassicaceae</taxon>
        <taxon>Brassiceae</taxon>
        <taxon>Brassica</taxon>
    </lineage>
</organism>
<sequence>MNHDGCGLPSLGFLKKFSSRRLTVFRIQQRVPRRHWSHSL</sequence>
<reference evidence="1" key="1">
    <citation type="submission" date="2018-11" db="EMBL/GenBank/DDBJ databases">
        <authorList>
            <consortium name="Genoscope - CEA"/>
            <person name="William W."/>
        </authorList>
    </citation>
    <scope>NUCLEOTIDE SEQUENCE</scope>
</reference>
<dbReference type="EMBL" id="LR031576">
    <property type="protein sequence ID" value="VDD14340.1"/>
    <property type="molecule type" value="Genomic_DNA"/>
</dbReference>
<dbReference type="AlphaFoldDB" id="A0A3P6CIM9"/>